<sequence>MNNTEIIQIFIEEVFNRGNLNAIQEIAHPNYRYSSPSDKMDGQEELAAFVVAFRSAFPDLKMAVLNQLSEGDAVFTRIQITGTHRGEFLGMPATGKRVDIEGCVLSTLRNGQIIEEWELTDQLTLLQQLGAVA</sequence>
<dbReference type="GO" id="GO:0030638">
    <property type="term" value="P:polyketide metabolic process"/>
    <property type="evidence" value="ECO:0007669"/>
    <property type="project" value="InterPro"/>
</dbReference>
<comment type="caution">
    <text evidence="1">The sequence shown here is derived from an EMBL/GenBank/DDBJ whole genome shotgun (WGS) entry which is preliminary data.</text>
</comment>
<keyword evidence="2" id="KW-1185">Reference proteome</keyword>
<dbReference type="Gene3D" id="3.10.450.50">
    <property type="match status" value="1"/>
</dbReference>
<name>A0A7X1B2Q2_9BACT</name>
<dbReference type="InterPro" id="IPR032710">
    <property type="entry name" value="NTF2-like_dom_sf"/>
</dbReference>
<dbReference type="RefSeq" id="WP_185658445.1">
    <property type="nucleotide sequence ID" value="NZ_CAWPOO010000001.1"/>
</dbReference>
<dbReference type="EMBL" id="JACHVC010000001">
    <property type="protein sequence ID" value="MBC2604553.1"/>
    <property type="molecule type" value="Genomic_DNA"/>
</dbReference>
<dbReference type="Proteomes" id="UP000526501">
    <property type="component" value="Unassembled WGS sequence"/>
</dbReference>
<dbReference type="InterPro" id="IPR009959">
    <property type="entry name" value="Cyclase_SnoaL-like"/>
</dbReference>
<gene>
    <name evidence="1" type="ORF">H5P27_00615</name>
</gene>
<dbReference type="PANTHER" id="PTHR38436:SF1">
    <property type="entry name" value="ESTER CYCLASE"/>
    <property type="match status" value="1"/>
</dbReference>
<dbReference type="SUPFAM" id="SSF54427">
    <property type="entry name" value="NTF2-like"/>
    <property type="match status" value="1"/>
</dbReference>
<accession>A0A7X1B2Q2</accession>
<evidence type="ECO:0000313" key="1">
    <source>
        <dbReference type="EMBL" id="MBC2604553.1"/>
    </source>
</evidence>
<proteinExistence type="predicted"/>
<dbReference type="PANTHER" id="PTHR38436">
    <property type="entry name" value="POLYKETIDE CYCLASE SNOAL-LIKE DOMAIN"/>
    <property type="match status" value="1"/>
</dbReference>
<evidence type="ECO:0000313" key="2">
    <source>
        <dbReference type="Proteomes" id="UP000526501"/>
    </source>
</evidence>
<protein>
    <submittedName>
        <fullName evidence="1">Ester cyclase</fullName>
    </submittedName>
</protein>
<reference evidence="1 2" key="1">
    <citation type="submission" date="2020-07" db="EMBL/GenBank/DDBJ databases">
        <authorList>
            <person name="Feng X."/>
        </authorList>
    </citation>
    <scope>NUCLEOTIDE SEQUENCE [LARGE SCALE GENOMIC DNA]</scope>
    <source>
        <strain evidence="1 2">JCM23202</strain>
    </source>
</reference>
<dbReference type="AlphaFoldDB" id="A0A7X1B2Q2"/>
<dbReference type="Pfam" id="PF07366">
    <property type="entry name" value="SnoaL"/>
    <property type="match status" value="1"/>
</dbReference>
<organism evidence="1 2">
    <name type="scientific">Pelagicoccus albus</name>
    <dbReference type="NCBI Taxonomy" id="415222"/>
    <lineage>
        <taxon>Bacteria</taxon>
        <taxon>Pseudomonadati</taxon>
        <taxon>Verrucomicrobiota</taxon>
        <taxon>Opitutia</taxon>
        <taxon>Puniceicoccales</taxon>
        <taxon>Pelagicoccaceae</taxon>
        <taxon>Pelagicoccus</taxon>
    </lineage>
</organism>